<keyword evidence="7" id="KW-0547">Nucleotide-binding</keyword>
<dbReference type="GO" id="GO:0005737">
    <property type="term" value="C:cytoplasm"/>
    <property type="evidence" value="ECO:0007669"/>
    <property type="project" value="UniProtKB-SubCell"/>
</dbReference>
<dbReference type="GO" id="GO:0016740">
    <property type="term" value="F:transferase activity"/>
    <property type="evidence" value="ECO:0007669"/>
    <property type="project" value="UniProtKB-KW"/>
</dbReference>
<keyword evidence="4" id="KW-0963">Cytoplasm</keyword>
<dbReference type="SUPFAM" id="SSF52540">
    <property type="entry name" value="P-loop containing nucleoside triphosphate hydrolases"/>
    <property type="match status" value="1"/>
</dbReference>
<evidence type="ECO:0000256" key="2">
    <source>
        <dbReference type="ARBA" id="ARBA00007599"/>
    </source>
</evidence>
<keyword evidence="12" id="KW-1185">Reference proteome</keyword>
<evidence type="ECO:0000256" key="4">
    <source>
        <dbReference type="ARBA" id="ARBA00022490"/>
    </source>
</evidence>
<dbReference type="EMBL" id="JACEIP010000040">
    <property type="protein sequence ID" value="MBA4544432.1"/>
    <property type="molecule type" value="Genomic_DNA"/>
</dbReference>
<dbReference type="NCBIfam" id="TIGR00150">
    <property type="entry name" value="T6A_YjeE"/>
    <property type="match status" value="1"/>
</dbReference>
<dbReference type="AlphaFoldDB" id="A0A7W1XD91"/>
<dbReference type="GO" id="GO:0002949">
    <property type="term" value="P:tRNA threonylcarbamoyladenosine modification"/>
    <property type="evidence" value="ECO:0007669"/>
    <property type="project" value="InterPro"/>
</dbReference>
<evidence type="ECO:0000313" key="11">
    <source>
        <dbReference type="EMBL" id="MBA4544432.1"/>
    </source>
</evidence>
<organism evidence="11 12">
    <name type="scientific">Thermoactinomyces daqus</name>
    <dbReference type="NCBI Taxonomy" id="1329516"/>
    <lineage>
        <taxon>Bacteria</taxon>
        <taxon>Bacillati</taxon>
        <taxon>Bacillota</taxon>
        <taxon>Bacilli</taxon>
        <taxon>Bacillales</taxon>
        <taxon>Thermoactinomycetaceae</taxon>
        <taxon>Thermoactinomyces</taxon>
    </lineage>
</organism>
<dbReference type="OrthoDB" id="9815896at2"/>
<evidence type="ECO:0000256" key="1">
    <source>
        <dbReference type="ARBA" id="ARBA00004496"/>
    </source>
</evidence>
<dbReference type="InterPro" id="IPR003442">
    <property type="entry name" value="T6A_TsaE"/>
</dbReference>
<name>A0A7W1XD91_9BACL</name>
<dbReference type="Proteomes" id="UP000530514">
    <property type="component" value="Unassembled WGS sequence"/>
</dbReference>
<dbReference type="InterPro" id="IPR027417">
    <property type="entry name" value="P-loop_NTPase"/>
</dbReference>
<evidence type="ECO:0000256" key="9">
    <source>
        <dbReference type="ARBA" id="ARBA00022842"/>
    </source>
</evidence>
<dbReference type="PANTHER" id="PTHR33540:SF2">
    <property type="entry name" value="TRNA THREONYLCARBAMOYLADENOSINE BIOSYNTHESIS PROTEIN TSAE"/>
    <property type="match status" value="1"/>
</dbReference>
<keyword evidence="5" id="KW-0819">tRNA processing</keyword>
<keyword evidence="9" id="KW-0460">Magnesium</keyword>
<evidence type="ECO:0000256" key="7">
    <source>
        <dbReference type="ARBA" id="ARBA00022741"/>
    </source>
</evidence>
<evidence type="ECO:0000256" key="3">
    <source>
        <dbReference type="ARBA" id="ARBA00019010"/>
    </source>
</evidence>
<accession>A0A7W1XD91</accession>
<evidence type="ECO:0000256" key="6">
    <source>
        <dbReference type="ARBA" id="ARBA00022723"/>
    </source>
</evidence>
<evidence type="ECO:0000313" key="12">
    <source>
        <dbReference type="Proteomes" id="UP000530514"/>
    </source>
</evidence>
<dbReference type="Gene3D" id="3.40.50.300">
    <property type="entry name" value="P-loop containing nucleotide triphosphate hydrolases"/>
    <property type="match status" value="1"/>
</dbReference>
<evidence type="ECO:0000256" key="8">
    <source>
        <dbReference type="ARBA" id="ARBA00022840"/>
    </source>
</evidence>
<comment type="subcellular location">
    <subcellularLocation>
        <location evidence="1">Cytoplasm</location>
    </subcellularLocation>
</comment>
<keyword evidence="8" id="KW-0067">ATP-binding</keyword>
<dbReference type="PANTHER" id="PTHR33540">
    <property type="entry name" value="TRNA THREONYLCARBAMOYLADENOSINE BIOSYNTHESIS PROTEIN TSAE"/>
    <property type="match status" value="1"/>
</dbReference>
<proteinExistence type="inferred from homology"/>
<dbReference type="GO" id="GO:0005524">
    <property type="term" value="F:ATP binding"/>
    <property type="evidence" value="ECO:0007669"/>
    <property type="project" value="UniProtKB-KW"/>
</dbReference>
<evidence type="ECO:0000256" key="5">
    <source>
        <dbReference type="ARBA" id="ARBA00022694"/>
    </source>
</evidence>
<evidence type="ECO:0000256" key="10">
    <source>
        <dbReference type="ARBA" id="ARBA00032441"/>
    </source>
</evidence>
<comment type="similarity">
    <text evidence="2">Belongs to the TsaE family.</text>
</comment>
<dbReference type="RefSeq" id="WP_033102170.1">
    <property type="nucleotide sequence ID" value="NZ_JACEIP010000040.1"/>
</dbReference>
<reference evidence="11 12" key="1">
    <citation type="submission" date="2020-07" db="EMBL/GenBank/DDBJ databases">
        <authorList>
            <person name="Feng H."/>
        </authorList>
    </citation>
    <scope>NUCLEOTIDE SEQUENCE [LARGE SCALE GENOMIC DNA]</scope>
    <source>
        <strain evidence="12">s-11</strain>
    </source>
</reference>
<comment type="caution">
    <text evidence="11">The sequence shown here is derived from an EMBL/GenBank/DDBJ whole genome shotgun (WGS) entry which is preliminary data.</text>
</comment>
<keyword evidence="6" id="KW-0479">Metal-binding</keyword>
<gene>
    <name evidence="11" type="primary">tsaE</name>
    <name evidence="11" type="ORF">H1164_16485</name>
</gene>
<dbReference type="GO" id="GO:0046872">
    <property type="term" value="F:metal ion binding"/>
    <property type="evidence" value="ECO:0007669"/>
    <property type="project" value="UniProtKB-KW"/>
</dbReference>
<keyword evidence="11" id="KW-0808">Transferase</keyword>
<sequence length="152" mass="16937">MERCIIVTRGEKETKELAAKLASFLKPGDVLALEGDLGAGKTTFAKGLAGGLGIQEPVDSPTFTIIKEYEGKLPFYHMDVYRIEEPEEELGLEEYFYGDGICLVEWASQVKPLLPEETLWLSITVQADGDRRIEMASGHPRWNSLCKELCQA</sequence>
<dbReference type="Pfam" id="PF02367">
    <property type="entry name" value="TsaE"/>
    <property type="match status" value="1"/>
</dbReference>
<protein>
    <recommendedName>
        <fullName evidence="3">tRNA threonylcarbamoyladenosine biosynthesis protein TsaE</fullName>
    </recommendedName>
    <alternativeName>
        <fullName evidence="10">t(6)A37 threonylcarbamoyladenosine biosynthesis protein TsaE</fullName>
    </alternativeName>
</protein>